<dbReference type="EMBL" id="JASDAP010000027">
    <property type="protein sequence ID" value="KAK1878285.1"/>
    <property type="molecule type" value="Genomic_DNA"/>
</dbReference>
<organism evidence="1 2">
    <name type="scientific">Dissostichus eleginoides</name>
    <name type="common">Patagonian toothfish</name>
    <name type="synonym">Dissostichus amissus</name>
    <dbReference type="NCBI Taxonomy" id="100907"/>
    <lineage>
        <taxon>Eukaryota</taxon>
        <taxon>Metazoa</taxon>
        <taxon>Chordata</taxon>
        <taxon>Craniata</taxon>
        <taxon>Vertebrata</taxon>
        <taxon>Euteleostomi</taxon>
        <taxon>Actinopterygii</taxon>
        <taxon>Neopterygii</taxon>
        <taxon>Teleostei</taxon>
        <taxon>Neoteleostei</taxon>
        <taxon>Acanthomorphata</taxon>
        <taxon>Eupercaria</taxon>
        <taxon>Perciformes</taxon>
        <taxon>Notothenioidei</taxon>
        <taxon>Nototheniidae</taxon>
        <taxon>Dissostichus</taxon>
    </lineage>
</organism>
<accession>A0AAD9EY36</accession>
<gene>
    <name evidence="1" type="ORF">KUDE01_003591</name>
</gene>
<dbReference type="PANTHER" id="PTHR45913">
    <property type="entry name" value="EPM2A-INTERACTING PROTEIN 1"/>
    <property type="match status" value="1"/>
</dbReference>
<keyword evidence="2" id="KW-1185">Reference proteome</keyword>
<reference evidence="1" key="1">
    <citation type="submission" date="2023-04" db="EMBL/GenBank/DDBJ databases">
        <title>Chromosome-level genome of Chaenocephalus aceratus.</title>
        <authorList>
            <person name="Park H."/>
        </authorList>
    </citation>
    <scope>NUCLEOTIDE SEQUENCE</scope>
    <source>
        <strain evidence="1">DE</strain>
        <tissue evidence="1">Muscle</tissue>
    </source>
</reference>
<evidence type="ECO:0000313" key="1">
    <source>
        <dbReference type="EMBL" id="KAK1878285.1"/>
    </source>
</evidence>
<name>A0AAD9EY36_DISEL</name>
<evidence type="ECO:0000313" key="2">
    <source>
        <dbReference type="Proteomes" id="UP001228049"/>
    </source>
</evidence>
<protein>
    <submittedName>
        <fullName evidence="1">Zinc finger BED domain containing protein 5</fullName>
    </submittedName>
</protein>
<dbReference type="AlphaFoldDB" id="A0AAD9EY36"/>
<proteinExistence type="predicted"/>
<dbReference type="PANTHER" id="PTHR45913:SF5">
    <property type="entry name" value="GENERAL TRANSCRIPTION FACTOR II-I REPEAT DOMAIN-CONTAINING PROTEIN 2A-LIKE PROTEIN"/>
    <property type="match status" value="1"/>
</dbReference>
<dbReference type="Proteomes" id="UP001228049">
    <property type="component" value="Unassembled WGS sequence"/>
</dbReference>
<comment type="caution">
    <text evidence="1">The sequence shown here is derived from an EMBL/GenBank/DDBJ whole genome shotgun (WGS) entry which is preliminary data.</text>
</comment>
<sequence>MVEKLESFTRKLEFFESDISTGRLLHFSTLKSQAPGQVTELMVDFIKQLRANFTSRFEDYSIPKDIIAFVRDPFTVRPSGDFTSQAKQMIPSLDEAALEMELIDFQTSSLVSDALRSAESRKRLTHKNLENCLRIKVTSISPDIQKIATDGRCQFSH</sequence>